<dbReference type="EMBL" id="OZ034815">
    <property type="protein sequence ID" value="CAL1371895.1"/>
    <property type="molecule type" value="Genomic_DNA"/>
</dbReference>
<gene>
    <name evidence="2" type="ORF">LTRI10_LOCUS13933</name>
</gene>
<feature type="region of interest" description="Disordered" evidence="1">
    <location>
        <begin position="1"/>
        <end position="57"/>
    </location>
</feature>
<accession>A0AAV2DEC3</accession>
<proteinExistence type="predicted"/>
<reference evidence="2 3" key="1">
    <citation type="submission" date="2024-04" db="EMBL/GenBank/DDBJ databases">
        <authorList>
            <person name="Fracassetti M."/>
        </authorList>
    </citation>
    <scope>NUCLEOTIDE SEQUENCE [LARGE SCALE GENOMIC DNA]</scope>
</reference>
<keyword evidence="3" id="KW-1185">Reference proteome</keyword>
<dbReference type="Proteomes" id="UP001497516">
    <property type="component" value="Chromosome 2"/>
</dbReference>
<protein>
    <submittedName>
        <fullName evidence="2">Uncharacterized protein</fullName>
    </submittedName>
</protein>
<evidence type="ECO:0000313" key="3">
    <source>
        <dbReference type="Proteomes" id="UP001497516"/>
    </source>
</evidence>
<sequence>MRVKKALGPEDAGLGSRAHSMGVNRWRRWTKGLGRPRRRSDWRRSGPGQGQGQAQTEGKLLEGWAGVLRRAHAKENLAGESHLLRGMGQGRPTCCWVV</sequence>
<evidence type="ECO:0000256" key="1">
    <source>
        <dbReference type="SAM" id="MobiDB-lite"/>
    </source>
</evidence>
<evidence type="ECO:0000313" key="2">
    <source>
        <dbReference type="EMBL" id="CAL1371895.1"/>
    </source>
</evidence>
<name>A0AAV2DEC3_9ROSI</name>
<feature type="compositionally biased region" description="Basic residues" evidence="1">
    <location>
        <begin position="25"/>
        <end position="41"/>
    </location>
</feature>
<organism evidence="2 3">
    <name type="scientific">Linum trigynum</name>
    <dbReference type="NCBI Taxonomy" id="586398"/>
    <lineage>
        <taxon>Eukaryota</taxon>
        <taxon>Viridiplantae</taxon>
        <taxon>Streptophyta</taxon>
        <taxon>Embryophyta</taxon>
        <taxon>Tracheophyta</taxon>
        <taxon>Spermatophyta</taxon>
        <taxon>Magnoliopsida</taxon>
        <taxon>eudicotyledons</taxon>
        <taxon>Gunneridae</taxon>
        <taxon>Pentapetalae</taxon>
        <taxon>rosids</taxon>
        <taxon>fabids</taxon>
        <taxon>Malpighiales</taxon>
        <taxon>Linaceae</taxon>
        <taxon>Linum</taxon>
    </lineage>
</organism>
<dbReference type="AlphaFoldDB" id="A0AAV2DEC3"/>